<evidence type="ECO:0000313" key="2">
    <source>
        <dbReference type="Proteomes" id="UP000242610"/>
    </source>
</evidence>
<dbReference type="Proteomes" id="UP000242610">
    <property type="component" value="Unassembled WGS sequence"/>
</dbReference>
<reference evidence="2" key="1">
    <citation type="submission" date="2016-08" db="EMBL/GenBank/DDBJ databases">
        <authorList>
            <person name="Varghese N."/>
            <person name="Submissions Spin"/>
        </authorList>
    </citation>
    <scope>NUCLEOTIDE SEQUENCE [LARGE SCALE GENOMIC DNA]</scope>
    <source>
        <strain evidence="2">R-52791</strain>
    </source>
</reference>
<accession>A0A1C4H0A3</accession>
<proteinExistence type="predicted"/>
<name>A0A1C4H0A3_9BIFI</name>
<evidence type="ECO:0000313" key="1">
    <source>
        <dbReference type="EMBL" id="SCC78192.1"/>
    </source>
</evidence>
<organism evidence="1 2">
    <name type="scientific">Bifidobacterium commune</name>
    <dbReference type="NCBI Taxonomy" id="1505727"/>
    <lineage>
        <taxon>Bacteria</taxon>
        <taxon>Bacillati</taxon>
        <taxon>Actinomycetota</taxon>
        <taxon>Actinomycetes</taxon>
        <taxon>Bifidobacteriales</taxon>
        <taxon>Bifidobacteriaceae</taxon>
        <taxon>Bifidobacterium</taxon>
    </lineage>
</organism>
<protein>
    <submittedName>
        <fullName evidence="1">Uncharacterized protein</fullName>
    </submittedName>
</protein>
<sequence length="36" mass="4222">MLTRAVNVEHGDSHYERYSVFDSWTENGFAYIAVQK</sequence>
<dbReference type="EMBL" id="FMBL01000001">
    <property type="protein sequence ID" value="SCC78192.1"/>
    <property type="molecule type" value="Genomic_DNA"/>
</dbReference>
<keyword evidence="2" id="KW-1185">Reference proteome</keyword>
<gene>
    <name evidence="1" type="ORF">GA0061077_0144</name>
</gene>
<dbReference type="AlphaFoldDB" id="A0A1C4H0A3"/>